<evidence type="ECO:0000256" key="1">
    <source>
        <dbReference type="ARBA" id="ARBA00009374"/>
    </source>
</evidence>
<organism evidence="6 7">
    <name type="scientific">Striga hermonthica</name>
    <name type="common">Purple witchweed</name>
    <name type="synonym">Buchnera hermonthica</name>
    <dbReference type="NCBI Taxonomy" id="68872"/>
    <lineage>
        <taxon>Eukaryota</taxon>
        <taxon>Viridiplantae</taxon>
        <taxon>Streptophyta</taxon>
        <taxon>Embryophyta</taxon>
        <taxon>Tracheophyta</taxon>
        <taxon>Spermatophyta</taxon>
        <taxon>Magnoliopsida</taxon>
        <taxon>eudicotyledons</taxon>
        <taxon>Gunneridae</taxon>
        <taxon>Pentapetalae</taxon>
        <taxon>asterids</taxon>
        <taxon>lamiids</taxon>
        <taxon>Lamiales</taxon>
        <taxon>Orobanchaceae</taxon>
        <taxon>Buchnereae</taxon>
        <taxon>Striga</taxon>
    </lineage>
</organism>
<reference evidence="6" key="1">
    <citation type="submission" date="2019-12" db="EMBL/GenBank/DDBJ databases">
        <authorList>
            <person name="Scholes J."/>
        </authorList>
    </citation>
    <scope>NUCLEOTIDE SEQUENCE</scope>
</reference>
<keyword evidence="3" id="KW-0862">Zinc</keyword>
<protein>
    <recommendedName>
        <fullName evidence="5">FLZ-type domain-containing protein</fullName>
    </recommendedName>
</protein>
<keyword evidence="2" id="KW-0479">Metal-binding</keyword>
<name>A0A9N7MHQ9_STRHE</name>
<evidence type="ECO:0000259" key="5">
    <source>
        <dbReference type="PROSITE" id="PS51795"/>
    </source>
</evidence>
<keyword evidence="3" id="KW-0863">Zinc-finger</keyword>
<feature type="zinc finger region" description="FLZ-type" evidence="4">
    <location>
        <begin position="298"/>
        <end position="341"/>
    </location>
</feature>
<dbReference type="PROSITE" id="PS51795">
    <property type="entry name" value="ZF_FLZ"/>
    <property type="match status" value="1"/>
</dbReference>
<evidence type="ECO:0000313" key="6">
    <source>
        <dbReference type="EMBL" id="CAA0810601.1"/>
    </source>
</evidence>
<dbReference type="PANTHER" id="PTHR46868">
    <property type="entry name" value="FCS-LIKE ZINC FINGER 11"/>
    <property type="match status" value="1"/>
</dbReference>
<dbReference type="GO" id="GO:0008270">
    <property type="term" value="F:zinc ion binding"/>
    <property type="evidence" value="ECO:0007669"/>
    <property type="project" value="UniProtKB-KW"/>
</dbReference>
<dbReference type="InterPro" id="IPR044585">
    <property type="entry name" value="FLZ10/11"/>
</dbReference>
<evidence type="ECO:0000313" key="7">
    <source>
        <dbReference type="Proteomes" id="UP001153555"/>
    </source>
</evidence>
<dbReference type="PANTHER" id="PTHR46868:SF3">
    <property type="entry name" value="FCS-LIKE ZINC FINGER 11"/>
    <property type="match status" value="1"/>
</dbReference>
<feature type="domain" description="FLZ-type" evidence="5">
    <location>
        <begin position="298"/>
        <end position="341"/>
    </location>
</feature>
<dbReference type="Proteomes" id="UP001153555">
    <property type="component" value="Unassembled WGS sequence"/>
</dbReference>
<keyword evidence="7" id="KW-1185">Reference proteome</keyword>
<comment type="similarity">
    <text evidence="1">Belongs to the FLZ family.</text>
</comment>
<dbReference type="OrthoDB" id="685855at2759"/>
<dbReference type="AlphaFoldDB" id="A0A9N7MHQ9"/>
<dbReference type="Pfam" id="PF04570">
    <property type="entry name" value="zf-FLZ"/>
    <property type="match status" value="1"/>
</dbReference>
<accession>A0A9N7MHQ9</accession>
<dbReference type="EMBL" id="CACSLK010006441">
    <property type="protein sequence ID" value="CAA0810601.1"/>
    <property type="molecule type" value="Genomic_DNA"/>
</dbReference>
<evidence type="ECO:0000256" key="2">
    <source>
        <dbReference type="ARBA" id="ARBA00022723"/>
    </source>
</evidence>
<proteinExistence type="inferred from homology"/>
<comment type="caution">
    <text evidence="6">The sequence shown here is derived from an EMBL/GenBank/DDBJ whole genome shotgun (WGS) entry which is preliminary data.</text>
</comment>
<dbReference type="InterPro" id="IPR007650">
    <property type="entry name" value="Zf-FLZ_dom"/>
</dbReference>
<evidence type="ECO:0000256" key="4">
    <source>
        <dbReference type="PROSITE-ProRule" id="PRU01131"/>
    </source>
</evidence>
<sequence>MLRKRSRSHHKDQHMNHLVGDCISESCFHSDISSQKYKIHNSLLKMPGLFVGFNPRSSDTDSVLSPTSPLDFRVFSSFGNPFRHNRIQNAGENKRWNFEKVGLSIIESLKDENNEPGKVGRSSNNKNILLERNLSSQEALKLLPKDTAFFPEKQIGAEFGSSSVLFETGKSPFGPDSEIEDSDECGSYLTDFGSNKSMFESGNLVDGNTKDIMPSESHDGIKLREFGSFKVSEIELSEDYTCVRTHGSNPKVTHIFGDRVLECQNGEVTVFKEKFGDGHKIPEAFGLSDFHASYPSSSFLKFCYLCNKPLDGEDIYMYRGEKAFCSLSCRSEEIELDEKMEKTSDDTFKTANADASPNGSEIITSKAGLFIAT</sequence>
<evidence type="ECO:0000256" key="3">
    <source>
        <dbReference type="ARBA" id="ARBA00022771"/>
    </source>
</evidence>
<gene>
    <name evidence="6" type="ORF">SHERM_12149</name>
</gene>